<sequence length="316" mass="37034">MSEGFALPTFGFIFKRSGWRPFYDPTYFTFSFQQGTSGRASNSTYVDLGDEPCSFVDAYGRIIEDEARCPAISGEVVGSFFDSRFRFVHVSMNRCHNGTDSQGRTQPGPCRRPDEIDRLIYEGTVTLAISQRDLDTGSKDEYTQLVSIKKQFTRHIHATYDMFFTVRFVTIQPRAFFDEYDVVNMKRQYVVLDRQEASFTDFQAERLGRWNQVDPTYVPKYAGFFFMLSDEKIDQQRMYLTIFDMFEALGGTLCFFYFVLRLVALRWNHVHFTQQIKGLDLRDLNRDMFDQFGRLVDRSFQVPRELQDMHNVANLK</sequence>
<comment type="caution">
    <text evidence="2">The sequence shown here is derived from an EMBL/GenBank/DDBJ whole genome shotgun (WGS) entry which is preliminary data.</text>
</comment>
<dbReference type="GO" id="GO:0007131">
    <property type="term" value="P:reciprocal meiotic recombination"/>
    <property type="evidence" value="ECO:0007669"/>
    <property type="project" value="TreeGrafter"/>
</dbReference>
<dbReference type="GO" id="GO:0005634">
    <property type="term" value="C:nucleus"/>
    <property type="evidence" value="ECO:0007669"/>
    <property type="project" value="TreeGrafter"/>
</dbReference>
<dbReference type="EMBL" id="JWZX01002223">
    <property type="protein sequence ID" value="KOO30453.1"/>
    <property type="molecule type" value="Genomic_DNA"/>
</dbReference>
<evidence type="ECO:0000256" key="1">
    <source>
        <dbReference type="SAM" id="Phobius"/>
    </source>
</evidence>
<dbReference type="PANTHER" id="PTHR31398">
    <property type="entry name" value="MEIOTIC NUCLEAR DIVISION PROTEIN 1 HOMOLOG"/>
    <property type="match status" value="1"/>
</dbReference>
<protein>
    <submittedName>
        <fullName evidence="2">Uncharacterized protein</fullName>
    </submittedName>
</protein>
<dbReference type="AlphaFoldDB" id="A0A0M0JWF9"/>
<proteinExistence type="predicted"/>
<name>A0A0M0JWF9_9EUKA</name>
<feature type="transmembrane region" description="Helical" evidence="1">
    <location>
        <begin position="238"/>
        <end position="260"/>
    </location>
</feature>
<reference evidence="3" key="1">
    <citation type="journal article" date="2015" name="PLoS Genet.">
        <title>Genome Sequence and Transcriptome Analyses of Chrysochromulina tobin: Metabolic Tools for Enhanced Algal Fitness in the Prominent Order Prymnesiales (Haptophyceae).</title>
        <authorList>
            <person name="Hovde B.T."/>
            <person name="Deodato C.R."/>
            <person name="Hunsperger H.M."/>
            <person name="Ryken S.A."/>
            <person name="Yost W."/>
            <person name="Jha R.K."/>
            <person name="Patterson J."/>
            <person name="Monnat R.J. Jr."/>
            <person name="Barlow S.B."/>
            <person name="Starkenburg S.R."/>
            <person name="Cattolico R.A."/>
        </authorList>
    </citation>
    <scope>NUCLEOTIDE SEQUENCE</scope>
    <source>
        <strain evidence="3">CCMP291</strain>
    </source>
</reference>
<dbReference type="Proteomes" id="UP000037460">
    <property type="component" value="Unassembled WGS sequence"/>
</dbReference>
<keyword evidence="1" id="KW-0812">Transmembrane</keyword>
<keyword evidence="1" id="KW-0472">Membrane</keyword>
<keyword evidence="1" id="KW-1133">Transmembrane helix</keyword>
<dbReference type="PANTHER" id="PTHR31398:SF0">
    <property type="entry name" value="MEIOTIC NUCLEAR DIVISION PROTEIN 1 HOMOLOG"/>
    <property type="match status" value="1"/>
</dbReference>
<keyword evidence="3" id="KW-1185">Reference proteome</keyword>
<evidence type="ECO:0000313" key="3">
    <source>
        <dbReference type="Proteomes" id="UP000037460"/>
    </source>
</evidence>
<accession>A0A0M0JWF9</accession>
<evidence type="ECO:0000313" key="2">
    <source>
        <dbReference type="EMBL" id="KOO30453.1"/>
    </source>
</evidence>
<organism evidence="2 3">
    <name type="scientific">Chrysochromulina tobinii</name>
    <dbReference type="NCBI Taxonomy" id="1460289"/>
    <lineage>
        <taxon>Eukaryota</taxon>
        <taxon>Haptista</taxon>
        <taxon>Haptophyta</taxon>
        <taxon>Prymnesiophyceae</taxon>
        <taxon>Prymnesiales</taxon>
        <taxon>Chrysochromulinaceae</taxon>
        <taxon>Chrysochromulina</taxon>
    </lineage>
</organism>
<gene>
    <name evidence="2" type="ORF">Ctob_008591</name>
</gene>